<name>A0A9D2RNV4_9MICO</name>
<evidence type="ECO:0000313" key="3">
    <source>
        <dbReference type="EMBL" id="HJB09352.1"/>
    </source>
</evidence>
<feature type="region of interest" description="Disordered" evidence="1">
    <location>
        <begin position="1"/>
        <end position="69"/>
    </location>
</feature>
<dbReference type="AlphaFoldDB" id="A0A9D2RNV4"/>
<reference evidence="3" key="1">
    <citation type="journal article" date="2021" name="PeerJ">
        <title>Extensive microbial diversity within the chicken gut microbiome revealed by metagenomics and culture.</title>
        <authorList>
            <person name="Gilroy R."/>
            <person name="Ravi A."/>
            <person name="Getino M."/>
            <person name="Pursley I."/>
            <person name="Horton D.L."/>
            <person name="Alikhan N.F."/>
            <person name="Baker D."/>
            <person name="Gharbi K."/>
            <person name="Hall N."/>
            <person name="Watson M."/>
            <person name="Adriaenssens E.M."/>
            <person name="Foster-Nyarko E."/>
            <person name="Jarju S."/>
            <person name="Secka A."/>
            <person name="Antonio M."/>
            <person name="Oren A."/>
            <person name="Chaudhuri R.R."/>
            <person name="La Ragione R."/>
            <person name="Hildebrand F."/>
            <person name="Pallen M.J."/>
        </authorList>
    </citation>
    <scope>NUCLEOTIDE SEQUENCE</scope>
    <source>
        <strain evidence="3">ChiHjej13B12-24818</strain>
    </source>
</reference>
<feature type="transmembrane region" description="Helical" evidence="2">
    <location>
        <begin position="299"/>
        <end position="326"/>
    </location>
</feature>
<protein>
    <submittedName>
        <fullName evidence="3">Uncharacterized protein</fullName>
    </submittedName>
</protein>
<reference evidence="3" key="2">
    <citation type="submission" date="2021-04" db="EMBL/GenBank/DDBJ databases">
        <authorList>
            <person name="Gilroy R."/>
        </authorList>
    </citation>
    <scope>NUCLEOTIDE SEQUENCE</scope>
    <source>
        <strain evidence="3">ChiHjej13B12-24818</strain>
    </source>
</reference>
<feature type="compositionally biased region" description="Low complexity" evidence="1">
    <location>
        <begin position="35"/>
        <end position="47"/>
    </location>
</feature>
<organism evidence="3 4">
    <name type="scientific">Candidatus Brachybacterium merdavium</name>
    <dbReference type="NCBI Taxonomy" id="2838513"/>
    <lineage>
        <taxon>Bacteria</taxon>
        <taxon>Bacillati</taxon>
        <taxon>Actinomycetota</taxon>
        <taxon>Actinomycetes</taxon>
        <taxon>Micrococcales</taxon>
        <taxon>Dermabacteraceae</taxon>
        <taxon>Brachybacterium</taxon>
    </lineage>
</organism>
<dbReference type="EMBL" id="DWZH01000017">
    <property type="protein sequence ID" value="HJB09352.1"/>
    <property type="molecule type" value="Genomic_DNA"/>
</dbReference>
<feature type="transmembrane region" description="Helical" evidence="2">
    <location>
        <begin position="142"/>
        <end position="160"/>
    </location>
</feature>
<keyword evidence="2" id="KW-0472">Membrane</keyword>
<feature type="compositionally biased region" description="Low complexity" evidence="1">
    <location>
        <begin position="55"/>
        <end position="69"/>
    </location>
</feature>
<evidence type="ECO:0000313" key="4">
    <source>
        <dbReference type="Proteomes" id="UP000823823"/>
    </source>
</evidence>
<evidence type="ECO:0000256" key="2">
    <source>
        <dbReference type="SAM" id="Phobius"/>
    </source>
</evidence>
<feature type="transmembrane region" description="Helical" evidence="2">
    <location>
        <begin position="187"/>
        <end position="213"/>
    </location>
</feature>
<keyword evidence="2" id="KW-0812">Transmembrane</keyword>
<keyword evidence="2" id="KW-1133">Transmembrane helix</keyword>
<feature type="transmembrane region" description="Helical" evidence="2">
    <location>
        <begin position="114"/>
        <end position="135"/>
    </location>
</feature>
<feature type="transmembrane region" description="Helical" evidence="2">
    <location>
        <begin position="267"/>
        <end position="287"/>
    </location>
</feature>
<proteinExistence type="predicted"/>
<feature type="transmembrane region" description="Helical" evidence="2">
    <location>
        <begin position="338"/>
        <end position="363"/>
    </location>
</feature>
<dbReference type="Proteomes" id="UP000823823">
    <property type="component" value="Unassembled WGS sequence"/>
</dbReference>
<evidence type="ECO:0000256" key="1">
    <source>
        <dbReference type="SAM" id="MobiDB-lite"/>
    </source>
</evidence>
<comment type="caution">
    <text evidence="3">The sequence shown here is derived from an EMBL/GenBank/DDBJ whole genome shotgun (WGS) entry which is preliminary data.</text>
</comment>
<accession>A0A9D2RNV4</accession>
<feature type="compositionally biased region" description="Low complexity" evidence="1">
    <location>
        <begin position="9"/>
        <end position="27"/>
    </location>
</feature>
<feature type="transmembrane region" description="Helical" evidence="2">
    <location>
        <begin position="225"/>
        <end position="247"/>
    </location>
</feature>
<sequence>MHSKPLAPRPSGAAHPSASHPAASRPPASDPPASRPSASDPSASRPPASDPPASVPASPGGSAAAAAPARGRHDRGALAVLVLSLLQVTVEPLPDAVHAMIGSPEMAGYLLVQGLSLVSVLLTFALWAAVIWWLARSRHGDTLGLAPLLALGVVVLMDLVDPARMFVSMLVDALEADPYMNAGLGPLLVLSTGAVMLADLVLAALAVLSLLRIRPLQRLVRIRLAPVRLAMVLVVLLALFTVARPLLSPLIDVELMRTLFPFSGFQLPLLVSQLLSTAALLVLALVLARTEGGVHRLAWLVPILLWAGTLLIIVIQAVVTVMLLWGTQLLATTASLDLVLTLVVHVLTGAAATVVAALVLVLLRRARSGDGPVAQA</sequence>
<gene>
    <name evidence="3" type="ORF">H9786_02295</name>
</gene>